<dbReference type="EMBL" id="JAGGKT010000019">
    <property type="protein sequence ID" value="MBP1934297.1"/>
    <property type="molecule type" value="Genomic_DNA"/>
</dbReference>
<proteinExistence type="predicted"/>
<organism evidence="1 2">
    <name type="scientific">Ammoniphilus resinae</name>
    <dbReference type="NCBI Taxonomy" id="861532"/>
    <lineage>
        <taxon>Bacteria</taxon>
        <taxon>Bacillati</taxon>
        <taxon>Bacillota</taxon>
        <taxon>Bacilli</taxon>
        <taxon>Bacillales</taxon>
        <taxon>Paenibacillaceae</taxon>
        <taxon>Aneurinibacillus group</taxon>
        <taxon>Ammoniphilus</taxon>
    </lineage>
</organism>
<dbReference type="Pfam" id="PF11553">
    <property type="entry name" value="DUF3231"/>
    <property type="match status" value="1"/>
</dbReference>
<reference evidence="1 2" key="1">
    <citation type="submission" date="2021-03" db="EMBL/GenBank/DDBJ databases">
        <title>Genomic Encyclopedia of Type Strains, Phase IV (KMG-IV): sequencing the most valuable type-strain genomes for metagenomic binning, comparative biology and taxonomic classification.</title>
        <authorList>
            <person name="Goeker M."/>
        </authorList>
    </citation>
    <scope>NUCLEOTIDE SEQUENCE [LARGE SCALE GENOMIC DNA]</scope>
    <source>
        <strain evidence="1 2">DSM 24738</strain>
    </source>
</reference>
<protein>
    <recommendedName>
        <fullName evidence="3">DUF3231 family protein</fullName>
    </recommendedName>
</protein>
<evidence type="ECO:0008006" key="3">
    <source>
        <dbReference type="Google" id="ProtNLM"/>
    </source>
</evidence>
<sequence>MPNIFDAVTSIAKSIFDDEPKPPLHIGEAMACWTYYAMLMEAIAYEEVALNMTTDDELLGMVNDAVKMCYNQEKQLKEFMVREGITLPPVSEEKPKSDPNAVPPGVKLTDNEIANGLALKSTTSIIHCATSAASTVRVDLGILWTEFLGEQLTYGMTLKTKMRKRGWLKQPPSFTPPGISHP</sequence>
<name>A0ABS4GW92_9BACL</name>
<accession>A0ABS4GW92</accession>
<dbReference type="InterPro" id="IPR012347">
    <property type="entry name" value="Ferritin-like"/>
</dbReference>
<gene>
    <name evidence="1" type="ORF">J2Z37_004317</name>
</gene>
<keyword evidence="2" id="KW-1185">Reference proteome</keyword>
<dbReference type="RefSeq" id="WP_209812302.1">
    <property type="nucleotide sequence ID" value="NZ_JAGGKT010000019.1"/>
</dbReference>
<dbReference type="Proteomes" id="UP001519343">
    <property type="component" value="Unassembled WGS sequence"/>
</dbReference>
<comment type="caution">
    <text evidence="1">The sequence shown here is derived from an EMBL/GenBank/DDBJ whole genome shotgun (WGS) entry which is preliminary data.</text>
</comment>
<dbReference type="InterPro" id="IPR021617">
    <property type="entry name" value="DUF3231"/>
</dbReference>
<dbReference type="Gene3D" id="1.20.1260.10">
    <property type="match status" value="1"/>
</dbReference>
<evidence type="ECO:0000313" key="2">
    <source>
        <dbReference type="Proteomes" id="UP001519343"/>
    </source>
</evidence>
<evidence type="ECO:0000313" key="1">
    <source>
        <dbReference type="EMBL" id="MBP1934297.1"/>
    </source>
</evidence>